<name>Q9HSU6_HALSA</name>
<dbReference type="STRING" id="64091.VNG_0068H"/>
<sequence length="53" mass="5919">MGIGSPTMTETLCSRQWKTVVDILPILKGEDLLAYEPEVGFSAGLEQTIPYYR</sequence>
<evidence type="ECO:0000313" key="2">
    <source>
        <dbReference type="Proteomes" id="UP000000554"/>
    </source>
</evidence>
<dbReference type="AlphaFoldDB" id="Q9HSU6"/>
<dbReference type="HOGENOM" id="CLU_3057029_0_0_2"/>
<gene>
    <name evidence="1" type="ordered locus">VNG_0068H</name>
</gene>
<organism evidence="1 2">
    <name type="scientific">Halobacterium salinarum (strain ATCC 700922 / JCM 11081 / NRC-1)</name>
    <name type="common">Halobacterium halobium</name>
    <dbReference type="NCBI Taxonomy" id="64091"/>
    <lineage>
        <taxon>Archaea</taxon>
        <taxon>Methanobacteriati</taxon>
        <taxon>Methanobacteriota</taxon>
        <taxon>Stenosarchaea group</taxon>
        <taxon>Halobacteria</taxon>
        <taxon>Halobacteriales</taxon>
        <taxon>Halobacteriaceae</taxon>
        <taxon>Halobacterium</taxon>
        <taxon>Halobacterium salinarum NRC-34001</taxon>
    </lineage>
</organism>
<dbReference type="PATRIC" id="fig|64091.14.peg.42"/>
<dbReference type="InParanoid" id="Q9HSU6"/>
<dbReference type="KEGG" id="hal:VNG_0068H"/>
<dbReference type="Proteomes" id="UP000000554">
    <property type="component" value="Chromosome"/>
</dbReference>
<evidence type="ECO:0000313" key="1">
    <source>
        <dbReference type="EMBL" id="AAG18706.1"/>
    </source>
</evidence>
<accession>Q9HSU6</accession>
<proteinExistence type="predicted"/>
<protein>
    <submittedName>
        <fullName evidence="1">Uncharacterized protein</fullName>
    </submittedName>
</protein>
<dbReference type="PIR" id="F84167">
    <property type="entry name" value="F84167"/>
</dbReference>
<reference evidence="1 2" key="1">
    <citation type="journal article" date="2000" name="Proc. Natl. Acad. Sci. U.S.A.">
        <title>Genome sequence of Halobacterium species NRC-1.</title>
        <authorList>
            <person name="Ng W.V."/>
            <person name="Kennedy S.P."/>
            <person name="Mahairas G.G."/>
            <person name="Berquist B."/>
            <person name="Pan M."/>
            <person name="Shukla H.D."/>
            <person name="Lasky S.R."/>
            <person name="Baliga N.S."/>
            <person name="Thorsson V."/>
            <person name="Sbrogna J."/>
            <person name="Swartzell S."/>
            <person name="Weir D."/>
            <person name="Hall J."/>
            <person name="Dahl T.A."/>
            <person name="Welti R."/>
            <person name="Goo Y.A."/>
            <person name="Leithauser B."/>
            <person name="Keller K."/>
            <person name="Cruz R."/>
            <person name="Danson M.J."/>
            <person name="Hough D.W."/>
            <person name="Maddocks D.G."/>
            <person name="Jablonski P.E."/>
            <person name="Krebs M.P."/>
            <person name="Angevine C.M."/>
            <person name="Dale H."/>
            <person name="Isenbarger T.A."/>
            <person name="Peck R.F."/>
            <person name="Pohlschroder M."/>
            <person name="Spudich J.L."/>
            <person name="Jung K.W."/>
            <person name="Alam M."/>
            <person name="Freitas T."/>
            <person name="Hou S."/>
            <person name="Daniels C.J."/>
            <person name="Dennis P.P."/>
            <person name="Omer A.D."/>
            <person name="Ebhardt H."/>
            <person name="Lowe T.M."/>
            <person name="Liang P."/>
            <person name="Riley M."/>
            <person name="Hood L."/>
            <person name="DasSarma S."/>
        </authorList>
    </citation>
    <scope>NUCLEOTIDE SEQUENCE [LARGE SCALE GENOMIC DNA]</scope>
    <source>
        <strain evidence="2">ATCC 700922 / JCM 11081 / NRC-1</strain>
    </source>
</reference>
<keyword evidence="2" id="KW-1185">Reference proteome</keyword>
<dbReference type="PaxDb" id="64091-VNG_0068H"/>
<dbReference type="EMBL" id="AE004437">
    <property type="protein sequence ID" value="AAG18706.1"/>
    <property type="molecule type" value="Genomic_DNA"/>
</dbReference>